<dbReference type="SUPFAM" id="SSF53590">
    <property type="entry name" value="Nucleoside hydrolase"/>
    <property type="match status" value="1"/>
</dbReference>
<evidence type="ECO:0000256" key="1">
    <source>
        <dbReference type="SAM" id="SignalP"/>
    </source>
</evidence>
<dbReference type="Pfam" id="PF07632">
    <property type="entry name" value="Sde182_NH-like"/>
    <property type="match status" value="1"/>
</dbReference>
<comment type="caution">
    <text evidence="4">The sequence shown here is derived from an EMBL/GenBank/DDBJ whole genome shotgun (WGS) entry which is preliminary data.</text>
</comment>
<dbReference type="InterPro" id="IPR011483">
    <property type="entry name" value="Sde182_NH-like"/>
</dbReference>
<evidence type="ECO:0000313" key="5">
    <source>
        <dbReference type="Proteomes" id="UP000598820"/>
    </source>
</evidence>
<keyword evidence="5" id="KW-1185">Reference proteome</keyword>
<feature type="chain" id="PRO_5037588433" evidence="1">
    <location>
        <begin position="23"/>
        <end position="472"/>
    </location>
</feature>
<organism evidence="4 5">
    <name type="scientific">Spirosoma profusum</name>
    <dbReference type="NCBI Taxonomy" id="2771354"/>
    <lineage>
        <taxon>Bacteria</taxon>
        <taxon>Pseudomonadati</taxon>
        <taxon>Bacteroidota</taxon>
        <taxon>Cytophagia</taxon>
        <taxon>Cytophagales</taxon>
        <taxon>Cytophagaceae</taxon>
        <taxon>Spirosoma</taxon>
    </lineage>
</organism>
<accession>A0A927ASB0</accession>
<gene>
    <name evidence="4" type="ORF">IC229_23290</name>
</gene>
<dbReference type="Proteomes" id="UP000598820">
    <property type="component" value="Unassembled WGS sequence"/>
</dbReference>
<dbReference type="InterPro" id="IPR048527">
    <property type="entry name" value="Sde182_C"/>
</dbReference>
<feature type="domain" description="Cellulose-binding Sde182 nucleoside hydrolase-like" evidence="2">
    <location>
        <begin position="30"/>
        <end position="300"/>
    </location>
</feature>
<feature type="signal peptide" evidence="1">
    <location>
        <begin position="1"/>
        <end position="22"/>
    </location>
</feature>
<name>A0A927ASB0_9BACT</name>
<protein>
    <submittedName>
        <fullName evidence="4">DUF1593 domain-containing protein</fullName>
    </submittedName>
</protein>
<sequence>MKRLLTLITTFLLSLAAIRSYAQQNPQKLRVLVLTDIENEPDDAQSLVRFLTYVNQWDVEGLIATTSVHQRNRVAAERIRRIVEAYGKVRSNLLLHEKGYPEMAYLLSVIKPAIPKYGMDAVGPGNDSEGSEHIIAVVDKKDDRPVWVPVWGGANCLAQALWKVRQTRTSEEVDKFVAKLRVYTISDQDDSGPWLRKIFPNLFYIVSPGFHALGGYEPSTWRGISGDVFPYAPGFAGPDSNIVNNAWLDANIRKNHGPLGAEHPHTEFIMEGDTPSFFNLINNGLSDPEHPNYGSWGGRYELYTPRTRKWFMEPETRPIWTDAEDQVKGIDGGWYASNKATIWRWRQAYQNDFAARIDWTIKPYKDANHPPVAKLAHANELRAKSGETVTLSGEGSTDPDGNELTYEWIYYPEVGTYSASRLPKVSNSGQKTATLTAPKVTKPETMHFILAVTDKGVPALTRYQRVILTVMP</sequence>
<dbReference type="Gene3D" id="2.60.40.10">
    <property type="entry name" value="Immunoglobulins"/>
    <property type="match status" value="1"/>
</dbReference>
<evidence type="ECO:0000313" key="4">
    <source>
        <dbReference type="EMBL" id="MBD2703588.1"/>
    </source>
</evidence>
<reference evidence="4" key="1">
    <citation type="submission" date="2020-09" db="EMBL/GenBank/DDBJ databases">
        <authorList>
            <person name="Kim M.K."/>
        </authorList>
    </citation>
    <scope>NUCLEOTIDE SEQUENCE</scope>
    <source>
        <strain evidence="4">BT702</strain>
    </source>
</reference>
<dbReference type="RefSeq" id="WP_190889436.1">
    <property type="nucleotide sequence ID" value="NZ_JACWZY010000023.1"/>
</dbReference>
<dbReference type="InterPro" id="IPR013783">
    <property type="entry name" value="Ig-like_fold"/>
</dbReference>
<dbReference type="InterPro" id="IPR036452">
    <property type="entry name" value="Ribo_hydro-like"/>
</dbReference>
<proteinExistence type="predicted"/>
<dbReference type="GO" id="GO:0016799">
    <property type="term" value="F:hydrolase activity, hydrolyzing N-glycosyl compounds"/>
    <property type="evidence" value="ECO:0007669"/>
    <property type="project" value="InterPro"/>
</dbReference>
<feature type="domain" description="Cellulose-binding Sde182 C-terminal" evidence="3">
    <location>
        <begin position="388"/>
        <end position="470"/>
    </location>
</feature>
<dbReference type="Pfam" id="PF21027">
    <property type="entry name" value="Sde0182_C"/>
    <property type="match status" value="1"/>
</dbReference>
<dbReference type="Gene3D" id="3.90.245.10">
    <property type="entry name" value="Ribonucleoside hydrolase-like"/>
    <property type="match status" value="1"/>
</dbReference>
<keyword evidence="1" id="KW-0732">Signal</keyword>
<evidence type="ECO:0000259" key="3">
    <source>
        <dbReference type="Pfam" id="PF21027"/>
    </source>
</evidence>
<dbReference type="EMBL" id="JACWZY010000023">
    <property type="protein sequence ID" value="MBD2703588.1"/>
    <property type="molecule type" value="Genomic_DNA"/>
</dbReference>
<dbReference type="AlphaFoldDB" id="A0A927ASB0"/>
<evidence type="ECO:0000259" key="2">
    <source>
        <dbReference type="Pfam" id="PF07632"/>
    </source>
</evidence>